<dbReference type="PANTHER" id="PTHR42978">
    <property type="entry name" value="QUORUM-QUENCHING LACTONASE YTNP-RELATED-RELATED"/>
    <property type="match status" value="1"/>
</dbReference>
<dbReference type="Pfam" id="PF00753">
    <property type="entry name" value="Lactamase_B"/>
    <property type="match status" value="1"/>
</dbReference>
<dbReference type="Gene3D" id="3.60.15.10">
    <property type="entry name" value="Ribonuclease Z/Hydroxyacylglutathione hydrolase-like"/>
    <property type="match status" value="1"/>
</dbReference>
<evidence type="ECO:0000259" key="6">
    <source>
        <dbReference type="SMART" id="SM00849"/>
    </source>
</evidence>
<dbReference type="InterPro" id="IPR036866">
    <property type="entry name" value="RibonucZ/Hydroxyglut_hydro"/>
</dbReference>
<feature type="domain" description="Metallo-beta-lactamase" evidence="6">
    <location>
        <begin position="47"/>
        <end position="280"/>
    </location>
</feature>
<evidence type="ECO:0000256" key="2">
    <source>
        <dbReference type="ARBA" id="ARBA00007749"/>
    </source>
</evidence>
<dbReference type="EMBL" id="LNZH02000145">
    <property type="protein sequence ID" value="OCB89947.1"/>
    <property type="molecule type" value="Genomic_DNA"/>
</dbReference>
<evidence type="ECO:0000256" key="4">
    <source>
        <dbReference type="ARBA" id="ARBA00022801"/>
    </source>
</evidence>
<keyword evidence="4" id="KW-0378">Hydrolase</keyword>
<evidence type="ECO:0000313" key="8">
    <source>
        <dbReference type="Proteomes" id="UP000757232"/>
    </source>
</evidence>
<comment type="similarity">
    <text evidence="2">Belongs to the metallo-beta-lactamase superfamily.</text>
</comment>
<dbReference type="Proteomes" id="UP000757232">
    <property type="component" value="Unassembled WGS sequence"/>
</dbReference>
<dbReference type="InterPro" id="IPR001279">
    <property type="entry name" value="Metallo-B-lactamas"/>
</dbReference>
<comment type="cofactor">
    <cofactor evidence="1">
        <name>Zn(2+)</name>
        <dbReference type="ChEBI" id="CHEBI:29105"/>
    </cofactor>
</comment>
<keyword evidence="3" id="KW-0479">Metal-binding</keyword>
<dbReference type="CDD" id="cd07730">
    <property type="entry name" value="metallo-hydrolase-like_MBL-fold"/>
    <property type="match status" value="1"/>
</dbReference>
<evidence type="ECO:0000256" key="3">
    <source>
        <dbReference type="ARBA" id="ARBA00022723"/>
    </source>
</evidence>
<reference evidence="7" key="1">
    <citation type="submission" date="2016-06" db="EMBL/GenBank/DDBJ databases">
        <title>Draft Genome sequence of the fungus Inonotus baumii.</title>
        <authorList>
            <person name="Zhu H."/>
            <person name="Lin W."/>
        </authorList>
    </citation>
    <scope>NUCLEOTIDE SEQUENCE</scope>
    <source>
        <strain evidence="7">821</strain>
    </source>
</reference>
<dbReference type="SUPFAM" id="SSF56281">
    <property type="entry name" value="Metallo-hydrolase/oxidoreductase"/>
    <property type="match status" value="1"/>
</dbReference>
<accession>A0A9Q5I2B0</accession>
<dbReference type="GO" id="GO:0046872">
    <property type="term" value="F:metal ion binding"/>
    <property type="evidence" value="ECO:0007669"/>
    <property type="project" value="UniProtKB-KW"/>
</dbReference>
<keyword evidence="5" id="KW-0862">Zinc</keyword>
<dbReference type="OrthoDB" id="10250730at2759"/>
<dbReference type="SMART" id="SM00849">
    <property type="entry name" value="Lactamase_B"/>
    <property type="match status" value="1"/>
</dbReference>
<gene>
    <name evidence="7" type="ORF">A7U60_g2887</name>
</gene>
<evidence type="ECO:0000256" key="5">
    <source>
        <dbReference type="ARBA" id="ARBA00022833"/>
    </source>
</evidence>
<keyword evidence="8" id="KW-1185">Reference proteome</keyword>
<dbReference type="GO" id="GO:0016787">
    <property type="term" value="F:hydrolase activity"/>
    <property type="evidence" value="ECO:0007669"/>
    <property type="project" value="UniProtKB-KW"/>
</dbReference>
<name>A0A9Q5I2B0_SANBA</name>
<dbReference type="InterPro" id="IPR051013">
    <property type="entry name" value="MBL_superfamily_lactonases"/>
</dbReference>
<evidence type="ECO:0000256" key="1">
    <source>
        <dbReference type="ARBA" id="ARBA00001947"/>
    </source>
</evidence>
<dbReference type="AlphaFoldDB" id="A0A9Q5I2B0"/>
<sequence length="302" mass="33276">MTIVPPLPPPGNNQPYCDVSALEGGLLHMPCCLFVSTAPEDEKRVVPSLSFLVTHRNSGTRIVFDLGIRSDIQNYPEFTRKRLSEVFNAGVPCDVPTALAKGGLSVEDITHVCLSHCHWDHTGNPALFTKAKFLVGGDARTLFEPGYPEDPKSIFPSDLLPKGRTEFLDVTTGAWKPIGPFPRTFDYFGDGSLYLVDAPGHLAGHMNFLVRTSPDGGWIYLAGDAAHDWRLIRGEGEIAMYPADGGGLTCIHQDKEQAKATIKRITDVLTLPRVRVILAHDGEWYHKNKDSDAFWPGKIRSL</sequence>
<dbReference type="PANTHER" id="PTHR42978:SF2">
    <property type="entry name" value="102 KBASES UNSTABLE REGION: FROM 1 TO 119443"/>
    <property type="match status" value="1"/>
</dbReference>
<evidence type="ECO:0000313" key="7">
    <source>
        <dbReference type="EMBL" id="OCB89947.1"/>
    </source>
</evidence>
<protein>
    <submittedName>
        <fullName evidence="7">Metallo-hydrolase/oxidoreductase</fullName>
    </submittedName>
</protein>
<comment type="caution">
    <text evidence="7">The sequence shown here is derived from an EMBL/GenBank/DDBJ whole genome shotgun (WGS) entry which is preliminary data.</text>
</comment>
<proteinExistence type="inferred from homology"/>
<organism evidence="7 8">
    <name type="scientific">Sanghuangporus baumii</name>
    <name type="common">Phellinus baumii</name>
    <dbReference type="NCBI Taxonomy" id="108892"/>
    <lineage>
        <taxon>Eukaryota</taxon>
        <taxon>Fungi</taxon>
        <taxon>Dikarya</taxon>
        <taxon>Basidiomycota</taxon>
        <taxon>Agaricomycotina</taxon>
        <taxon>Agaricomycetes</taxon>
        <taxon>Hymenochaetales</taxon>
        <taxon>Hymenochaetaceae</taxon>
        <taxon>Sanghuangporus</taxon>
    </lineage>
</organism>